<dbReference type="InterPro" id="IPR011047">
    <property type="entry name" value="Quinoprotein_ADH-like_sf"/>
</dbReference>
<name>A0A8J8TQ76_9EURY</name>
<gene>
    <name evidence="2" type="ORF">CV102_13360</name>
</gene>
<feature type="region of interest" description="Disordered" evidence="1">
    <location>
        <begin position="410"/>
        <end position="467"/>
    </location>
</feature>
<dbReference type="Pfam" id="PF08309">
    <property type="entry name" value="LVIVD"/>
    <property type="match status" value="2"/>
</dbReference>
<protein>
    <recommendedName>
        <fullName evidence="4">LVIVD repeat-containing protein</fullName>
    </recommendedName>
</protein>
<evidence type="ECO:0000256" key="1">
    <source>
        <dbReference type="SAM" id="MobiDB-lite"/>
    </source>
</evidence>
<dbReference type="OrthoDB" id="134269at2157"/>
<keyword evidence="3" id="KW-1185">Reference proteome</keyword>
<feature type="compositionally biased region" description="Polar residues" evidence="1">
    <location>
        <begin position="412"/>
        <end position="421"/>
    </location>
</feature>
<evidence type="ECO:0000313" key="2">
    <source>
        <dbReference type="EMBL" id="TYL38183.1"/>
    </source>
</evidence>
<organism evidence="2 3">
    <name type="scientific">Natronococcus pandeyae</name>
    <dbReference type="NCBI Taxonomy" id="2055836"/>
    <lineage>
        <taxon>Archaea</taxon>
        <taxon>Methanobacteriati</taxon>
        <taxon>Methanobacteriota</taxon>
        <taxon>Stenosarchaea group</taxon>
        <taxon>Halobacteria</taxon>
        <taxon>Halobacteriales</taxon>
        <taxon>Natrialbaceae</taxon>
        <taxon>Natronococcus</taxon>
    </lineage>
</organism>
<dbReference type="Proteomes" id="UP000766904">
    <property type="component" value="Unassembled WGS sequence"/>
</dbReference>
<reference evidence="2" key="1">
    <citation type="submission" date="2017-11" db="EMBL/GenBank/DDBJ databases">
        <authorList>
            <person name="Kajale S.C."/>
            <person name="Sharma A."/>
        </authorList>
    </citation>
    <scope>NUCLEOTIDE SEQUENCE</scope>
    <source>
        <strain evidence="2">LS1_42</strain>
    </source>
</reference>
<sequence>MRRRTLLRAGAAVGTVLTIPGSVAASTTAATRQDGYEPLGRVSVDEAAEAVVGDDGEIAYLAATDGFATVDVSDPADPETLAEERGLEVDDRPLTGILDVKVDGDRLAVVGPATRTAEDVFHGFVVYDVSDPADPVPATEPYETGYHIHNCYLDDDLLFVVANDEDENPLVIFDVGDGVEEIGRWSLLDHEPGWRDVFWRARYNHDVYVQDGIAYVAHWNPGTYLLDVSDPTAPEYLSHVSETALEEQRELEDDEAQLGLPGNDHYSAVDDTGDLLAVGREAWATGGDEPDGPGGIDLYDVSDPAEPELQSSIDAPEAADETYDGGLWTTAHNFEIRNGRLYSSWYQGGVKIHDVSDPAEPEELTSWRDPDEAAFWTARVAEPGETFVASSTEMIPNTDIQGALYTFPIETGEQTDPPSLTDSEERGTVTDADENGTASNGSDDGETDTDSGDDTIPGFTAAGAVGAAGGAVALEWLRRHRNRR</sequence>
<dbReference type="InterPro" id="IPR013211">
    <property type="entry name" value="LVIVD"/>
</dbReference>
<evidence type="ECO:0000313" key="3">
    <source>
        <dbReference type="Proteomes" id="UP000766904"/>
    </source>
</evidence>
<dbReference type="SUPFAM" id="SSF50998">
    <property type="entry name" value="Quinoprotein alcohol dehydrogenase-like"/>
    <property type="match status" value="1"/>
</dbReference>
<feature type="region of interest" description="Disordered" evidence="1">
    <location>
        <begin position="284"/>
        <end position="308"/>
    </location>
</feature>
<feature type="compositionally biased region" description="Acidic residues" evidence="1">
    <location>
        <begin position="443"/>
        <end position="453"/>
    </location>
</feature>
<dbReference type="AlphaFoldDB" id="A0A8J8TQ76"/>
<proteinExistence type="predicted"/>
<comment type="caution">
    <text evidence="2">The sequence shown here is derived from an EMBL/GenBank/DDBJ whole genome shotgun (WGS) entry which is preliminary data.</text>
</comment>
<evidence type="ECO:0008006" key="4">
    <source>
        <dbReference type="Google" id="ProtNLM"/>
    </source>
</evidence>
<dbReference type="EMBL" id="PHNJ01000006">
    <property type="protein sequence ID" value="TYL38183.1"/>
    <property type="molecule type" value="Genomic_DNA"/>
</dbReference>
<accession>A0A8J8TQ76</accession>
<dbReference type="RefSeq" id="WP_148858495.1">
    <property type="nucleotide sequence ID" value="NZ_PHNJ01000006.1"/>
</dbReference>